<evidence type="ECO:0000313" key="3">
    <source>
        <dbReference type="Proteomes" id="UP000092666"/>
    </source>
</evidence>
<feature type="compositionally biased region" description="Basic and acidic residues" evidence="1">
    <location>
        <begin position="453"/>
        <end position="467"/>
    </location>
</feature>
<feature type="region of interest" description="Disordered" evidence="1">
    <location>
        <begin position="583"/>
        <end position="633"/>
    </location>
</feature>
<feature type="compositionally biased region" description="Low complexity" evidence="1">
    <location>
        <begin position="587"/>
        <end position="599"/>
    </location>
</feature>
<reference evidence="3" key="2">
    <citation type="submission" date="2013-12" db="EMBL/GenBank/DDBJ databases">
        <title>Evolution of pathogenesis and genome organization in the Tremellales.</title>
        <authorList>
            <person name="Cuomo C."/>
            <person name="Litvintseva A."/>
            <person name="Heitman J."/>
            <person name="Chen Y."/>
            <person name="Sun S."/>
            <person name="Springer D."/>
            <person name="Dromer F."/>
            <person name="Young S."/>
            <person name="Zeng Q."/>
            <person name="Chapman S."/>
            <person name="Gujja S."/>
            <person name="Saif S."/>
            <person name="Birren B."/>
        </authorList>
    </citation>
    <scope>NUCLEOTIDE SEQUENCE [LARGE SCALE GENOMIC DNA]</scope>
    <source>
        <strain evidence="3">BCC8398</strain>
    </source>
</reference>
<evidence type="ECO:0000256" key="1">
    <source>
        <dbReference type="SAM" id="MobiDB-lite"/>
    </source>
</evidence>
<evidence type="ECO:0000313" key="2">
    <source>
        <dbReference type="EMBL" id="OCF36304.1"/>
    </source>
</evidence>
<feature type="compositionally biased region" description="Polar residues" evidence="1">
    <location>
        <begin position="244"/>
        <end position="256"/>
    </location>
</feature>
<dbReference type="OrthoDB" id="3353982at2759"/>
<gene>
    <name evidence="2" type="ORF">I316_02179</name>
</gene>
<keyword evidence="3" id="KW-1185">Reference proteome</keyword>
<dbReference type="Proteomes" id="UP000092666">
    <property type="component" value="Unassembled WGS sequence"/>
</dbReference>
<dbReference type="EMBL" id="KI669496">
    <property type="protein sequence ID" value="OCF36304.1"/>
    <property type="molecule type" value="Genomic_DNA"/>
</dbReference>
<feature type="region of interest" description="Disordered" evidence="1">
    <location>
        <begin position="453"/>
        <end position="502"/>
    </location>
</feature>
<feature type="compositionally biased region" description="Low complexity" evidence="1">
    <location>
        <begin position="489"/>
        <end position="501"/>
    </location>
</feature>
<organism evidence="2 3">
    <name type="scientific">Kwoniella heveanensis BCC8398</name>
    <dbReference type="NCBI Taxonomy" id="1296120"/>
    <lineage>
        <taxon>Eukaryota</taxon>
        <taxon>Fungi</taxon>
        <taxon>Dikarya</taxon>
        <taxon>Basidiomycota</taxon>
        <taxon>Agaricomycotina</taxon>
        <taxon>Tremellomycetes</taxon>
        <taxon>Tremellales</taxon>
        <taxon>Cryptococcaceae</taxon>
        <taxon>Kwoniella</taxon>
    </lineage>
</organism>
<accession>A0A1B9GZ80</accession>
<evidence type="ECO:0008006" key="4">
    <source>
        <dbReference type="Google" id="ProtNLM"/>
    </source>
</evidence>
<feature type="region of interest" description="Disordered" evidence="1">
    <location>
        <begin position="231"/>
        <end position="263"/>
    </location>
</feature>
<proteinExistence type="predicted"/>
<sequence length="747" mass="81868">MSVLASSFGANAGPADASEDISSSSTETTTIPPILRLPPELIDDLLYQVPPNQRQVTALALKRVFPDYPISPKHLWNHLVVYRAAQLMPLWRKLKHDEAMRRGVKTFSMQSWRGDADILNNVMRCITSLNTLMLNIGTNFAPDHLEEMFEDPREGLEKMELRFRPYVEQASYYQFLAGSYFDTAIETLTRRWPAVPSFTHLSIVQDLPPRSTVPPTAANSMANSFADLSLAGSSDSDDHSGRSTPPTSISSASDNPTDIGVSKSYTGHGPFGNPFLNEKLGITKPKTFAQPIVFFDIQCLAKFGASPVAQNLTHLRLRVPSRDLAKVLISPPRGVDVLFPSLTYLDISTTNVRIDTTLSTLLRTYSRLEHLVLDRVNLFGFAARERGPELCHDLGGLLVSTGLARGKERERQIAAWELIERTRLAEDEAARIRAQRAENHQLDAETAAEIAARERAEEQQRNIELARSRRGHRSAAQANFSLRDRPSARRTAAASSSSSSALTPGVILPPVDKLYLVLPPLPTLKSIGIGGEAQHVSSAKVAEWESQFHVGWQEGLNKVLGWATHVADKYERARRKADEYRAQELKASTGASGSTSSSTKQGHISKSKRRASISNGTSGGAAKTSTRPPTDVRLFRFPTPADEVPQCATKAGPYNLTAGLIEVDPSEALHREYLEPYKLAIGDAQLFADSETGIKPPCVFCTVPDCEGPARRGAEGERVDGRGGMSGVHRAGCGHLLGRKIWGWQGV</sequence>
<dbReference type="AlphaFoldDB" id="A0A1B9GZ80"/>
<reference evidence="2 3" key="1">
    <citation type="submission" date="2013-07" db="EMBL/GenBank/DDBJ databases">
        <title>The Genome Sequence of Cryptococcus heveanensis BCC8398.</title>
        <authorList>
            <consortium name="The Broad Institute Genome Sequencing Platform"/>
            <person name="Cuomo C."/>
            <person name="Litvintseva A."/>
            <person name="Chen Y."/>
            <person name="Heitman J."/>
            <person name="Sun S."/>
            <person name="Springer D."/>
            <person name="Dromer F."/>
            <person name="Young S.K."/>
            <person name="Zeng Q."/>
            <person name="Gargeya S."/>
            <person name="Fitzgerald M."/>
            <person name="Abouelleil A."/>
            <person name="Alvarado L."/>
            <person name="Berlin A.M."/>
            <person name="Chapman S.B."/>
            <person name="Dewar J."/>
            <person name="Goldberg J."/>
            <person name="Griggs A."/>
            <person name="Gujja S."/>
            <person name="Hansen M."/>
            <person name="Howarth C."/>
            <person name="Imamovic A."/>
            <person name="Larimer J."/>
            <person name="McCowan C."/>
            <person name="Murphy C."/>
            <person name="Pearson M."/>
            <person name="Priest M."/>
            <person name="Roberts A."/>
            <person name="Saif S."/>
            <person name="Shea T."/>
            <person name="Sykes S."/>
            <person name="Wortman J."/>
            <person name="Nusbaum C."/>
            <person name="Birren B."/>
        </authorList>
    </citation>
    <scope>NUCLEOTIDE SEQUENCE [LARGE SCALE GENOMIC DNA]</scope>
    <source>
        <strain evidence="2 3">BCC8398</strain>
    </source>
</reference>
<name>A0A1B9GZ80_9TREE</name>
<feature type="compositionally biased region" description="Low complexity" evidence="1">
    <location>
        <begin position="20"/>
        <end position="29"/>
    </location>
</feature>
<feature type="region of interest" description="Disordered" evidence="1">
    <location>
        <begin position="1"/>
        <end position="29"/>
    </location>
</feature>
<protein>
    <recommendedName>
        <fullName evidence="4">F-box domain-containing protein</fullName>
    </recommendedName>
</protein>